<keyword evidence="8" id="KW-0445">Lipid transport</keyword>
<feature type="region of interest" description="Disordered" evidence="12">
    <location>
        <begin position="906"/>
        <end position="938"/>
    </location>
</feature>
<feature type="region of interest" description="Disordered" evidence="12">
    <location>
        <begin position="273"/>
        <end position="299"/>
    </location>
</feature>
<gene>
    <name evidence="13" type="primary">ATG2A</name>
    <name evidence="13" type="ORF">BG011_005062</name>
</gene>
<evidence type="ECO:0000256" key="2">
    <source>
        <dbReference type="ARBA" id="ARBA00004623"/>
    </source>
</evidence>
<keyword evidence="9" id="KW-0472">Membrane</keyword>
<dbReference type="AlphaFoldDB" id="A0A9P6PZU7"/>
<dbReference type="GO" id="GO:0005789">
    <property type="term" value="C:endoplasmic reticulum membrane"/>
    <property type="evidence" value="ECO:0007669"/>
    <property type="project" value="UniProtKB-SubCell"/>
</dbReference>
<feature type="compositionally biased region" description="Basic and acidic residues" evidence="12">
    <location>
        <begin position="500"/>
        <end position="510"/>
    </location>
</feature>
<dbReference type="Proteomes" id="UP000726737">
    <property type="component" value="Unassembled WGS sequence"/>
</dbReference>
<dbReference type="GO" id="GO:0034045">
    <property type="term" value="C:phagophore assembly site membrane"/>
    <property type="evidence" value="ECO:0007669"/>
    <property type="project" value="UniProtKB-SubCell"/>
</dbReference>
<dbReference type="PANTHER" id="PTHR13190:SF1">
    <property type="entry name" value="AUTOPHAGY-RELATED 2, ISOFORM A"/>
    <property type="match status" value="1"/>
</dbReference>
<dbReference type="GO" id="GO:0043495">
    <property type="term" value="F:protein-membrane adaptor activity"/>
    <property type="evidence" value="ECO:0007669"/>
    <property type="project" value="TreeGrafter"/>
</dbReference>
<name>A0A9P6PZU7_9FUNG</name>
<evidence type="ECO:0000256" key="7">
    <source>
        <dbReference type="ARBA" id="ARBA00023006"/>
    </source>
</evidence>
<protein>
    <recommendedName>
        <fullName evidence="4">Autophagy-related protein 2</fullName>
    </recommendedName>
</protein>
<evidence type="ECO:0000256" key="3">
    <source>
        <dbReference type="ARBA" id="ARBA00009714"/>
    </source>
</evidence>
<dbReference type="GO" id="GO:0032266">
    <property type="term" value="F:phosphatidylinositol-3-phosphate binding"/>
    <property type="evidence" value="ECO:0007669"/>
    <property type="project" value="TreeGrafter"/>
</dbReference>
<feature type="region of interest" description="Disordered" evidence="12">
    <location>
        <begin position="842"/>
        <end position="866"/>
    </location>
</feature>
<comment type="similarity">
    <text evidence="3">Belongs to the ATG2 family.</text>
</comment>
<keyword evidence="6" id="KW-0256">Endoplasmic reticulum</keyword>
<sequence length="938" mass="102469">MRAWSLGNFISSLAVPAGLQKRLVSFLLQRAIGRFLEDDLNLEKLDIELSNGIVHLTDLGLNARVLNELAAGTPLAVTQGRIGSITATIPWRNLWNGQCVLEIDGIDITLAPVQAHSGQFSSKEDQILSSSVDLASDFLHQQSLGKEEAALQESLLQTFQTQTPQAPSGFPGDFNARPNPSSSSTASTETPEKDDSEASDGEGVQFVAKLIEKLMARIQIICKGTTIRLRHSSALPLVKDMLKSNAPSEKLDYELEIRLPYIAYRDETPGWDQSATGVDASSIRSTSSGHGSESASSSVMMEESVSPSVIWQDTPESIKTVVFKGFSIWIKQKGAAKEDVVTQDQFAEKAATEDSQIQSSDQDLSDSDTDVFSDAQENLTPSMMASHIYTGKAIAPETTPPQPEPTPAIQERQLSLYEAEILSTLRHKNRVKVNVRKNATVVPGFAPPQGQSTVKSLLDIDFHMRSIFIALSPSQVAFVLEILALMENAPSMDTSNNQKHPVETTDRATAAKDGQGVTKEHSGSIGQELLRDNTGSYGEPLRPDSVGDHPPSLHNHSPLSPNRPHPLNHQQVPFNGSPGGRSLDQERYIDSRNHRGTVSVPAVYLDSSRFLGGSTYGNSRASSSSSSISGASSSVPPALTVKLRGRITTFQVFVLYQDPASQQKVPTEASFFRSPTPQSLSVDHLKLELDSMLLKYQQWTSTASSGGGQRVTKATKGQVDFTLSNFSISEWINSEPKAFDSNWWSHRSDQYRTAPRKEYIPLVEFDADQEPLLQSTPASKFSTLQVPVRYLTERGIASRAKKAKRQQESAKQSTPPTADPRLVGKDTTVAGMKEVVRMRVILGGKKDGSRSNTPSSDTASTPSSSNYARDVTIEVKPMQVHVDLYTFQRLENCLLAVMCPVEIKRGQPSDQAEEHPQLSTEQQIMDDLDSPQKANKAS</sequence>
<keyword evidence="5" id="KW-0813">Transport</keyword>
<dbReference type="GO" id="GO:0061723">
    <property type="term" value="P:glycophagy"/>
    <property type="evidence" value="ECO:0007669"/>
    <property type="project" value="TreeGrafter"/>
</dbReference>
<comment type="catalytic activity">
    <reaction evidence="11">
        <text>a 1,2-diacyl-sn-glycero-3-phosphoethanolamine(in) = a 1,2-diacyl-sn-glycero-3-phosphoethanolamine(out)</text>
        <dbReference type="Rhea" id="RHEA:38895"/>
        <dbReference type="ChEBI" id="CHEBI:64612"/>
    </reaction>
</comment>
<organism evidence="13 14">
    <name type="scientific">Mortierella polycephala</name>
    <dbReference type="NCBI Taxonomy" id="41804"/>
    <lineage>
        <taxon>Eukaryota</taxon>
        <taxon>Fungi</taxon>
        <taxon>Fungi incertae sedis</taxon>
        <taxon>Mucoromycota</taxon>
        <taxon>Mortierellomycotina</taxon>
        <taxon>Mortierellomycetes</taxon>
        <taxon>Mortierellales</taxon>
        <taxon>Mortierellaceae</taxon>
        <taxon>Mortierella</taxon>
    </lineage>
</organism>
<proteinExistence type="inferred from homology"/>
<feature type="region of interest" description="Disordered" evidence="12">
    <location>
        <begin position="797"/>
        <end position="829"/>
    </location>
</feature>
<dbReference type="InterPro" id="IPR026849">
    <property type="entry name" value="ATG2"/>
</dbReference>
<accession>A0A9P6PZU7</accession>
<evidence type="ECO:0000256" key="4">
    <source>
        <dbReference type="ARBA" id="ARBA00018070"/>
    </source>
</evidence>
<dbReference type="GO" id="GO:0000045">
    <property type="term" value="P:autophagosome assembly"/>
    <property type="evidence" value="ECO:0007669"/>
    <property type="project" value="TreeGrafter"/>
</dbReference>
<feature type="compositionally biased region" description="Low complexity" evidence="12">
    <location>
        <begin position="175"/>
        <end position="189"/>
    </location>
</feature>
<dbReference type="GO" id="GO:0006869">
    <property type="term" value="P:lipid transport"/>
    <property type="evidence" value="ECO:0007669"/>
    <property type="project" value="UniProtKB-KW"/>
</dbReference>
<feature type="region of interest" description="Disordered" evidence="12">
    <location>
        <begin position="350"/>
        <end position="369"/>
    </location>
</feature>
<feature type="compositionally biased region" description="Low complexity" evidence="12">
    <location>
        <begin position="851"/>
        <end position="866"/>
    </location>
</feature>
<comment type="caution">
    <text evidence="13">The sequence shown here is derived from an EMBL/GenBank/DDBJ whole genome shotgun (WGS) entry which is preliminary data.</text>
</comment>
<reference evidence="13" key="1">
    <citation type="journal article" date="2020" name="Fungal Divers.">
        <title>Resolving the Mortierellaceae phylogeny through synthesis of multi-gene phylogenetics and phylogenomics.</title>
        <authorList>
            <person name="Vandepol N."/>
            <person name="Liber J."/>
            <person name="Desiro A."/>
            <person name="Na H."/>
            <person name="Kennedy M."/>
            <person name="Barry K."/>
            <person name="Grigoriev I.V."/>
            <person name="Miller A.N."/>
            <person name="O'Donnell K."/>
            <person name="Stajich J.E."/>
            <person name="Bonito G."/>
        </authorList>
    </citation>
    <scope>NUCLEOTIDE SEQUENCE</scope>
    <source>
        <strain evidence="13">KOD948</strain>
    </source>
</reference>
<dbReference type="OrthoDB" id="18982at2759"/>
<feature type="compositionally biased region" description="Basic and acidic residues" evidence="12">
    <location>
        <begin position="906"/>
        <end position="916"/>
    </location>
</feature>
<dbReference type="GO" id="GO:0061709">
    <property type="term" value="P:reticulophagy"/>
    <property type="evidence" value="ECO:0007669"/>
    <property type="project" value="TreeGrafter"/>
</dbReference>
<keyword evidence="14" id="KW-1185">Reference proteome</keyword>
<evidence type="ECO:0000256" key="10">
    <source>
        <dbReference type="ARBA" id="ARBA00024479"/>
    </source>
</evidence>
<dbReference type="PANTHER" id="PTHR13190">
    <property type="entry name" value="AUTOPHAGY-RELATED 2, ISOFORM A"/>
    <property type="match status" value="1"/>
</dbReference>
<evidence type="ECO:0000256" key="5">
    <source>
        <dbReference type="ARBA" id="ARBA00022448"/>
    </source>
</evidence>
<evidence type="ECO:0000256" key="6">
    <source>
        <dbReference type="ARBA" id="ARBA00022824"/>
    </source>
</evidence>
<dbReference type="GO" id="GO:0034727">
    <property type="term" value="P:piecemeal microautophagy of the nucleus"/>
    <property type="evidence" value="ECO:0007669"/>
    <property type="project" value="TreeGrafter"/>
</dbReference>
<keyword evidence="7" id="KW-0072">Autophagy</keyword>
<evidence type="ECO:0000313" key="13">
    <source>
        <dbReference type="EMBL" id="KAG0255558.1"/>
    </source>
</evidence>
<dbReference type="GO" id="GO:0000422">
    <property type="term" value="P:autophagy of mitochondrion"/>
    <property type="evidence" value="ECO:0007669"/>
    <property type="project" value="TreeGrafter"/>
</dbReference>
<evidence type="ECO:0000256" key="12">
    <source>
        <dbReference type="SAM" id="MobiDB-lite"/>
    </source>
</evidence>
<evidence type="ECO:0000256" key="9">
    <source>
        <dbReference type="ARBA" id="ARBA00023136"/>
    </source>
</evidence>
<feature type="region of interest" description="Disordered" evidence="12">
    <location>
        <begin position="616"/>
        <end position="635"/>
    </location>
</feature>
<comment type="catalytic activity">
    <reaction evidence="10">
        <text>a 1,2-diacyl-sn-glycero-3-phospho-L-serine(in) = a 1,2-diacyl-sn-glycero-3-phospho-L-serine(out)</text>
        <dbReference type="Rhea" id="RHEA:38663"/>
        <dbReference type="ChEBI" id="CHEBI:57262"/>
    </reaction>
</comment>
<comment type="subcellular location">
    <subcellularLocation>
        <location evidence="1">Endoplasmic reticulum membrane</location>
        <topology evidence="1">Peripheral membrane protein</topology>
    </subcellularLocation>
    <subcellularLocation>
        <location evidence="2">Preautophagosomal structure membrane</location>
        <topology evidence="2">Peripheral membrane protein</topology>
    </subcellularLocation>
</comment>
<dbReference type="GO" id="GO:0061908">
    <property type="term" value="C:phagophore"/>
    <property type="evidence" value="ECO:0007669"/>
    <property type="project" value="TreeGrafter"/>
</dbReference>
<feature type="compositionally biased region" description="Low complexity" evidence="12">
    <location>
        <begin position="549"/>
        <end position="562"/>
    </location>
</feature>
<feature type="region of interest" description="Disordered" evidence="12">
    <location>
        <begin position="491"/>
        <end position="584"/>
    </location>
</feature>
<feature type="compositionally biased region" description="Low complexity" evidence="12">
    <location>
        <begin position="619"/>
        <end position="634"/>
    </location>
</feature>
<evidence type="ECO:0000256" key="8">
    <source>
        <dbReference type="ARBA" id="ARBA00023055"/>
    </source>
</evidence>
<feature type="region of interest" description="Disordered" evidence="12">
    <location>
        <begin position="160"/>
        <end position="201"/>
    </location>
</feature>
<feature type="compositionally biased region" description="Low complexity" evidence="12">
    <location>
        <begin position="281"/>
        <end position="299"/>
    </location>
</feature>
<evidence type="ECO:0000256" key="11">
    <source>
        <dbReference type="ARBA" id="ARBA00024615"/>
    </source>
</evidence>
<evidence type="ECO:0000256" key="1">
    <source>
        <dbReference type="ARBA" id="ARBA00004406"/>
    </source>
</evidence>
<dbReference type="EMBL" id="JAAAJA010000343">
    <property type="protein sequence ID" value="KAG0255558.1"/>
    <property type="molecule type" value="Genomic_DNA"/>
</dbReference>
<evidence type="ECO:0000313" key="14">
    <source>
        <dbReference type="Proteomes" id="UP000726737"/>
    </source>
</evidence>